<dbReference type="Gene3D" id="3.40.50.1010">
    <property type="entry name" value="5'-nuclease"/>
    <property type="match status" value="1"/>
</dbReference>
<dbReference type="EMBL" id="BAABBF010000002">
    <property type="protein sequence ID" value="GAA3702803.1"/>
    <property type="molecule type" value="Genomic_DNA"/>
</dbReference>
<sequence>MGSIRAVDTNILARYVTADDAVQTPLATAILATPCYVSDTVFLELAWLLSSRYRIPRPDLAAILSDIVHLPTVTVSDSELILWATDRFAAGADFADMMHMISGRGSDSFVSFEKELDILAGPDAPMPIERPV</sequence>
<evidence type="ECO:0000313" key="2">
    <source>
        <dbReference type="Proteomes" id="UP001500523"/>
    </source>
</evidence>
<dbReference type="CDD" id="cd18683">
    <property type="entry name" value="PIN_VapC-like"/>
    <property type="match status" value="1"/>
</dbReference>
<gene>
    <name evidence="1" type="ORF">GCM10022268_10690</name>
</gene>
<accession>A0ABP7DA68</accession>
<keyword evidence="2" id="KW-1185">Reference proteome</keyword>
<name>A0ABP7DA68_9SPHN</name>
<dbReference type="RefSeq" id="WP_344692341.1">
    <property type="nucleotide sequence ID" value="NZ_BAABBF010000002.1"/>
</dbReference>
<proteinExistence type="predicted"/>
<protein>
    <recommendedName>
        <fullName evidence="3">PIN domain-containing protein</fullName>
    </recommendedName>
</protein>
<comment type="caution">
    <text evidence="1">The sequence shown here is derived from an EMBL/GenBank/DDBJ whole genome shotgun (WGS) entry which is preliminary data.</text>
</comment>
<dbReference type="InterPro" id="IPR029060">
    <property type="entry name" value="PIN-like_dom_sf"/>
</dbReference>
<dbReference type="SUPFAM" id="SSF88723">
    <property type="entry name" value="PIN domain-like"/>
    <property type="match status" value="1"/>
</dbReference>
<reference evidence="2" key="1">
    <citation type="journal article" date="2019" name="Int. J. Syst. Evol. Microbiol.">
        <title>The Global Catalogue of Microorganisms (GCM) 10K type strain sequencing project: providing services to taxonomists for standard genome sequencing and annotation.</title>
        <authorList>
            <consortium name="The Broad Institute Genomics Platform"/>
            <consortium name="The Broad Institute Genome Sequencing Center for Infectious Disease"/>
            <person name="Wu L."/>
            <person name="Ma J."/>
        </authorList>
    </citation>
    <scope>NUCLEOTIDE SEQUENCE [LARGE SCALE GENOMIC DNA]</scope>
    <source>
        <strain evidence="2">JCM 17498</strain>
    </source>
</reference>
<evidence type="ECO:0008006" key="3">
    <source>
        <dbReference type="Google" id="ProtNLM"/>
    </source>
</evidence>
<evidence type="ECO:0000313" key="1">
    <source>
        <dbReference type="EMBL" id="GAA3702803.1"/>
    </source>
</evidence>
<dbReference type="Proteomes" id="UP001500523">
    <property type="component" value="Unassembled WGS sequence"/>
</dbReference>
<organism evidence="1 2">
    <name type="scientific">Sphingomonas cynarae</name>
    <dbReference type="NCBI Taxonomy" id="930197"/>
    <lineage>
        <taxon>Bacteria</taxon>
        <taxon>Pseudomonadati</taxon>
        <taxon>Pseudomonadota</taxon>
        <taxon>Alphaproteobacteria</taxon>
        <taxon>Sphingomonadales</taxon>
        <taxon>Sphingomonadaceae</taxon>
        <taxon>Sphingomonas</taxon>
    </lineage>
</organism>